<keyword evidence="2" id="KW-1133">Transmembrane helix</keyword>
<keyword evidence="2" id="KW-0472">Membrane</keyword>
<keyword evidence="2" id="KW-0812">Transmembrane</keyword>
<protein>
    <submittedName>
        <fullName evidence="3">Uncharacterized protein</fullName>
    </submittedName>
</protein>
<organism evidence="3">
    <name type="scientific">Oryza nivara</name>
    <name type="common">Indian wild rice</name>
    <name type="synonym">Oryza sativa f. spontanea</name>
    <dbReference type="NCBI Taxonomy" id="4536"/>
    <lineage>
        <taxon>Eukaryota</taxon>
        <taxon>Viridiplantae</taxon>
        <taxon>Streptophyta</taxon>
        <taxon>Embryophyta</taxon>
        <taxon>Tracheophyta</taxon>
        <taxon>Spermatophyta</taxon>
        <taxon>Magnoliopsida</taxon>
        <taxon>Liliopsida</taxon>
        <taxon>Poales</taxon>
        <taxon>Poaceae</taxon>
        <taxon>BOP clade</taxon>
        <taxon>Oryzoideae</taxon>
        <taxon>Oryzeae</taxon>
        <taxon>Oryzinae</taxon>
        <taxon>Oryza</taxon>
    </lineage>
</organism>
<keyword evidence="4" id="KW-1185">Reference proteome</keyword>
<dbReference type="AlphaFoldDB" id="A0A0E0FUX8"/>
<name>A0A0E0FUX8_ORYNI</name>
<dbReference type="Gramene" id="ONIVA01G40110.1">
    <property type="protein sequence ID" value="ONIVA01G40110.1"/>
    <property type="gene ID" value="ONIVA01G40110"/>
</dbReference>
<evidence type="ECO:0000313" key="4">
    <source>
        <dbReference type="Proteomes" id="UP000006591"/>
    </source>
</evidence>
<evidence type="ECO:0000256" key="1">
    <source>
        <dbReference type="SAM" id="MobiDB-lite"/>
    </source>
</evidence>
<dbReference type="EnsemblPlants" id="ONIVA01G40110.1">
    <property type="protein sequence ID" value="ONIVA01G40110.1"/>
    <property type="gene ID" value="ONIVA01G40110"/>
</dbReference>
<dbReference type="OMA" id="LWAGRYI"/>
<reference evidence="3" key="2">
    <citation type="submission" date="2018-04" db="EMBL/GenBank/DDBJ databases">
        <title>OnivRS2 (Oryza nivara Reference Sequence Version 2).</title>
        <authorList>
            <person name="Zhang J."/>
            <person name="Kudrna D."/>
            <person name="Lee S."/>
            <person name="Talag J."/>
            <person name="Rajasekar S."/>
            <person name="Welchert J."/>
            <person name="Hsing Y.-I."/>
            <person name="Wing R.A."/>
        </authorList>
    </citation>
    <scope>NUCLEOTIDE SEQUENCE [LARGE SCALE GENOMIC DNA]</scope>
</reference>
<accession>A0A0E0FUX8</accession>
<dbReference type="Proteomes" id="UP000006591">
    <property type="component" value="Chromosome 1"/>
</dbReference>
<feature type="region of interest" description="Disordered" evidence="1">
    <location>
        <begin position="41"/>
        <end position="60"/>
    </location>
</feature>
<feature type="transmembrane region" description="Helical" evidence="2">
    <location>
        <begin position="161"/>
        <end position="178"/>
    </location>
</feature>
<dbReference type="HOGENOM" id="CLU_1597058_0_0_1"/>
<proteinExistence type="predicted"/>
<reference evidence="3" key="1">
    <citation type="submission" date="2015-04" db="UniProtKB">
        <authorList>
            <consortium name="EnsemblPlants"/>
        </authorList>
    </citation>
    <scope>IDENTIFICATION</scope>
    <source>
        <strain evidence="3">SL10</strain>
    </source>
</reference>
<evidence type="ECO:0000256" key="2">
    <source>
        <dbReference type="SAM" id="Phobius"/>
    </source>
</evidence>
<evidence type="ECO:0000313" key="3">
    <source>
        <dbReference type="EnsemblPlants" id="ONIVA01G40110.1"/>
    </source>
</evidence>
<sequence length="184" mass="19793">MAAAAVTWERRDSIVTVQSGPSPIPSLGLDIPSRYSQRRRDFSPGFSRFSNGKSPPRRTNAPLRCCVGRAATGPGVLGAKPLELECAIRPKALSLSSRTSTSVYFLLALHKTGTPVFITGGTVAVGQIWRLGSGQPTLLLLWAGRYILGLVGSNVGHAAHVWLAGMEISLLVVLMLYVEYNRHP</sequence>